<name>A0AA35JF88_SACUV</name>
<gene>
    <name evidence="6" type="primary">SUVC04G4430</name>
    <name evidence="6" type="ORF">SUVC_04G4430</name>
</gene>
<feature type="region of interest" description="Disordered" evidence="4">
    <location>
        <begin position="132"/>
        <end position="168"/>
    </location>
</feature>
<accession>A0AA35JF88</accession>
<evidence type="ECO:0000313" key="7">
    <source>
        <dbReference type="Proteomes" id="UP001162090"/>
    </source>
</evidence>
<feature type="compositionally biased region" description="Basic and acidic residues" evidence="4">
    <location>
        <begin position="238"/>
        <end position="248"/>
    </location>
</feature>
<feature type="compositionally biased region" description="Low complexity" evidence="4">
    <location>
        <begin position="151"/>
        <end position="166"/>
    </location>
</feature>
<comment type="similarity">
    <text evidence="1">Belongs to the SWC5 family.</text>
</comment>
<evidence type="ECO:0000313" key="6">
    <source>
        <dbReference type="EMBL" id="CAI4059195.1"/>
    </source>
</evidence>
<comment type="function">
    <text evidence="3">Component of the SWR1 complex which mediates the ATP-dependent exchange of histone H2A for the H2A variant HZT1 leading to transcriptional regulation of selected genes by chromatin remodeling. Involved in chromosome stability.</text>
</comment>
<feature type="compositionally biased region" description="Basic and acidic residues" evidence="4">
    <location>
        <begin position="1"/>
        <end position="31"/>
    </location>
</feature>
<dbReference type="Pfam" id="PF07572">
    <property type="entry name" value="BCNT"/>
    <property type="match status" value="1"/>
</dbReference>
<dbReference type="Proteomes" id="UP001162090">
    <property type="component" value="Chromosome 4"/>
</dbReference>
<evidence type="ECO:0000256" key="1">
    <source>
        <dbReference type="ARBA" id="ARBA00010465"/>
    </source>
</evidence>
<feature type="region of interest" description="Disordered" evidence="4">
    <location>
        <begin position="1"/>
        <end position="104"/>
    </location>
</feature>
<protein>
    <recommendedName>
        <fullName evidence="2">SWR1-complex protein 5</fullName>
    </recommendedName>
</protein>
<feature type="compositionally biased region" description="Acidic residues" evidence="4">
    <location>
        <begin position="32"/>
        <end position="50"/>
    </location>
</feature>
<feature type="compositionally biased region" description="Basic and acidic residues" evidence="4">
    <location>
        <begin position="68"/>
        <end position="85"/>
    </location>
</feature>
<organism evidence="6 7">
    <name type="scientific">Saccharomyces uvarum</name>
    <name type="common">Yeast</name>
    <name type="synonym">Saccharomyces bayanus var. uvarum</name>
    <dbReference type="NCBI Taxonomy" id="230603"/>
    <lineage>
        <taxon>Eukaryota</taxon>
        <taxon>Fungi</taxon>
        <taxon>Dikarya</taxon>
        <taxon>Ascomycota</taxon>
        <taxon>Saccharomycotina</taxon>
        <taxon>Saccharomycetes</taxon>
        <taxon>Saccharomycetales</taxon>
        <taxon>Saccharomycetaceae</taxon>
        <taxon>Saccharomyces</taxon>
    </lineage>
</organism>
<proteinExistence type="inferred from homology"/>
<dbReference type="PROSITE" id="PS51279">
    <property type="entry name" value="BCNT_C"/>
    <property type="match status" value="1"/>
</dbReference>
<sequence>MLWRETRDSEQEKECHTMSDTEKTKEEKDILNAEDAEDDYIEDEDEDFQPEGEKSGDGSGDEDDEDTDKDRDMGRGKVDYSRIESESGGLVKTRRARQEEEEYARTHRYETLAAKSVPAKVDSIWEELQRASRDRLSSRAGEVGSVLGSEASAAAPKPAGASLPSAELQSQWQEDKILIERSYKFAGETVHEKKWVARSSAEGQEHLNSLKFKQTAPARDKRVAGPSSNANGEGEGEGEVRSRGEGRLRLRRPLKRPPLLEQIITGGLRPKLTTLEKSQLDWASYVDRAGLNDELVLHNKDGFLARQEFLQRVGSAEDERYRELRRQQLAQQQQQEDGAP</sequence>
<dbReference type="PANTHER" id="PTHR48407:SF1">
    <property type="entry name" value="CRANIOFACIAL DEVELOPMENT PROTEIN 1"/>
    <property type="match status" value="1"/>
</dbReference>
<feature type="region of interest" description="Disordered" evidence="4">
    <location>
        <begin position="200"/>
        <end position="252"/>
    </location>
</feature>
<evidence type="ECO:0000259" key="5">
    <source>
        <dbReference type="PROSITE" id="PS51279"/>
    </source>
</evidence>
<evidence type="ECO:0000256" key="4">
    <source>
        <dbReference type="SAM" id="MobiDB-lite"/>
    </source>
</evidence>
<dbReference type="EMBL" id="OX365915">
    <property type="protein sequence ID" value="CAI4059195.1"/>
    <property type="molecule type" value="Genomic_DNA"/>
</dbReference>
<dbReference type="GO" id="GO:0000812">
    <property type="term" value="C:Swr1 complex"/>
    <property type="evidence" value="ECO:0007669"/>
    <property type="project" value="TreeGrafter"/>
</dbReference>
<feature type="domain" description="BCNT-C" evidence="5">
    <location>
        <begin position="254"/>
        <end position="331"/>
    </location>
</feature>
<dbReference type="InterPro" id="IPR027124">
    <property type="entry name" value="Swc5/CFDP1/2"/>
</dbReference>
<dbReference type="InterPro" id="IPR011421">
    <property type="entry name" value="BCNT-C"/>
</dbReference>
<reference evidence="6" key="1">
    <citation type="submission" date="2022-10" db="EMBL/GenBank/DDBJ databases">
        <authorList>
            <person name="Byrne P K."/>
        </authorList>
    </citation>
    <scope>NUCLEOTIDE SEQUENCE</scope>
    <source>
        <strain evidence="6">CBS7001</strain>
    </source>
</reference>
<dbReference type="AlphaFoldDB" id="A0AA35JF88"/>
<dbReference type="PANTHER" id="PTHR48407">
    <property type="entry name" value="CRANIOFACIAL DEVELOPMENT PROTEIN 1"/>
    <property type="match status" value="1"/>
</dbReference>
<evidence type="ECO:0000256" key="2">
    <source>
        <dbReference type="ARBA" id="ARBA00019138"/>
    </source>
</evidence>
<evidence type="ECO:0000256" key="3">
    <source>
        <dbReference type="ARBA" id="ARBA00025222"/>
    </source>
</evidence>